<evidence type="ECO:0000313" key="2">
    <source>
        <dbReference type="Proteomes" id="UP000193404"/>
    </source>
</evidence>
<dbReference type="RefSeq" id="WP_148690841.1">
    <property type="nucleotide sequence ID" value="NZ_CP020477.1"/>
</dbReference>
<evidence type="ECO:0000313" key="1">
    <source>
        <dbReference type="EMBL" id="ARM75084.1"/>
    </source>
</evidence>
<name>A0A1W6JY12_9CREN</name>
<dbReference type="KEGG" id="aman:B6F84_02920"/>
<sequence>MKVKIKSLVNIIGHEELFIIPITYNNTFLLGLNFYEEREGGRTARFVIVQDKYGEIDHKTKIISGDKGIVEAIGVEDDYKILAQYIKIEKFLKTNRLPIFVNVQIIQNHEYSRGIQGYLNYVSRYGEIDTLLLKDKIKLEIEELI</sequence>
<dbReference type="OrthoDB" id="35434at2157"/>
<proteinExistence type="predicted"/>
<dbReference type="Proteomes" id="UP000193404">
    <property type="component" value="Chromosome"/>
</dbReference>
<dbReference type="EMBL" id="CP020477">
    <property type="protein sequence ID" value="ARM75084.1"/>
    <property type="molecule type" value="Genomic_DNA"/>
</dbReference>
<reference evidence="1 2" key="1">
    <citation type="submission" date="2017-03" db="EMBL/GenBank/DDBJ databases">
        <title>Sulfur activation and transportation mechanism of thermophilic Archaea Acidianus manzaensis YN-25.</title>
        <authorList>
            <person name="Ma Y."/>
            <person name="Yang Y."/>
            <person name="Xia J."/>
        </authorList>
    </citation>
    <scope>NUCLEOTIDE SEQUENCE [LARGE SCALE GENOMIC DNA]</scope>
    <source>
        <strain evidence="1 2">YN-25</strain>
    </source>
</reference>
<dbReference type="AlphaFoldDB" id="A0A1W6JY12"/>
<accession>A0A1W6JY12</accession>
<organism evidence="1 2">
    <name type="scientific">Acidianus manzaensis</name>
    <dbReference type="NCBI Taxonomy" id="282676"/>
    <lineage>
        <taxon>Archaea</taxon>
        <taxon>Thermoproteota</taxon>
        <taxon>Thermoprotei</taxon>
        <taxon>Sulfolobales</taxon>
        <taxon>Sulfolobaceae</taxon>
        <taxon>Acidianus</taxon>
    </lineage>
</organism>
<gene>
    <name evidence="1" type="ORF">B6F84_02920</name>
</gene>
<keyword evidence="2" id="KW-1185">Reference proteome</keyword>
<dbReference type="GeneID" id="41589837"/>
<protein>
    <submittedName>
        <fullName evidence="1">Uncharacterized protein</fullName>
    </submittedName>
</protein>